<dbReference type="GO" id="GO:0000146">
    <property type="term" value="F:microfilament motor activity"/>
    <property type="evidence" value="ECO:0007669"/>
    <property type="project" value="TreeGrafter"/>
</dbReference>
<keyword evidence="3 6" id="KW-0518">Myosin</keyword>
<evidence type="ECO:0000256" key="3">
    <source>
        <dbReference type="ARBA" id="ARBA00023123"/>
    </source>
</evidence>
<comment type="caution">
    <text evidence="6">Lacks conserved residue(s) required for the propagation of feature annotation.</text>
</comment>
<dbReference type="InterPro" id="IPR036961">
    <property type="entry name" value="Kinesin_motor_dom_sf"/>
</dbReference>
<dbReference type="AlphaFoldDB" id="A0A1B0DL70"/>
<dbReference type="GO" id="GO:0016459">
    <property type="term" value="C:myosin complex"/>
    <property type="evidence" value="ECO:0007669"/>
    <property type="project" value="UniProtKB-KW"/>
</dbReference>
<dbReference type="GO" id="GO:0051015">
    <property type="term" value="F:actin filament binding"/>
    <property type="evidence" value="ECO:0007669"/>
    <property type="project" value="TreeGrafter"/>
</dbReference>
<dbReference type="Pfam" id="PF00063">
    <property type="entry name" value="Myosin_head"/>
    <property type="match status" value="2"/>
</dbReference>
<dbReference type="PROSITE" id="PS51456">
    <property type="entry name" value="MYOSIN_MOTOR"/>
    <property type="match status" value="1"/>
</dbReference>
<protein>
    <submittedName>
        <fullName evidence="7">Uncharacterized protein</fullName>
    </submittedName>
</protein>
<dbReference type="EMBL" id="AJVK01016322">
    <property type="status" value="NOT_ANNOTATED_CDS"/>
    <property type="molecule type" value="Genomic_DNA"/>
</dbReference>
<dbReference type="GO" id="GO:0005737">
    <property type="term" value="C:cytoplasm"/>
    <property type="evidence" value="ECO:0007669"/>
    <property type="project" value="TreeGrafter"/>
</dbReference>
<dbReference type="PANTHER" id="PTHR13140">
    <property type="entry name" value="MYOSIN"/>
    <property type="match status" value="1"/>
</dbReference>
<dbReference type="GO" id="GO:0007015">
    <property type="term" value="P:actin filament organization"/>
    <property type="evidence" value="ECO:0007669"/>
    <property type="project" value="TreeGrafter"/>
</dbReference>
<feature type="binding site" evidence="6">
    <location>
        <begin position="38"/>
        <end position="45"/>
    </location>
    <ligand>
        <name>ATP</name>
        <dbReference type="ChEBI" id="CHEBI:30616"/>
    </ligand>
</feature>
<evidence type="ECO:0000256" key="6">
    <source>
        <dbReference type="PROSITE-ProRule" id="PRU00782"/>
    </source>
</evidence>
<keyword evidence="2 6" id="KW-0067">ATP-binding</keyword>
<comment type="similarity">
    <text evidence="6">Belongs to the TRAFAC class myosin-kinesin ATPase superfamily. Myosin family.</text>
</comment>
<dbReference type="GO" id="GO:0016020">
    <property type="term" value="C:membrane"/>
    <property type="evidence" value="ECO:0007669"/>
    <property type="project" value="TreeGrafter"/>
</dbReference>
<dbReference type="SUPFAM" id="SSF52540">
    <property type="entry name" value="P-loop containing nucleoside triphosphate hydrolases"/>
    <property type="match status" value="2"/>
</dbReference>
<dbReference type="Gene3D" id="3.40.850.10">
    <property type="entry name" value="Kinesin motor domain"/>
    <property type="match status" value="2"/>
</dbReference>
<keyword evidence="8" id="KW-1185">Reference proteome</keyword>
<name>A0A1B0DL70_PHLPP</name>
<evidence type="ECO:0000313" key="8">
    <source>
        <dbReference type="Proteomes" id="UP000092462"/>
    </source>
</evidence>
<dbReference type="VEuPathDB" id="VectorBase:PPAPM1_005174"/>
<reference evidence="7" key="1">
    <citation type="submission" date="2022-08" db="UniProtKB">
        <authorList>
            <consortium name="EnsemblMetazoa"/>
        </authorList>
    </citation>
    <scope>IDENTIFICATION</scope>
    <source>
        <strain evidence="7">Israel</strain>
    </source>
</reference>
<dbReference type="InterPro" id="IPR027417">
    <property type="entry name" value="P-loop_NTPase"/>
</dbReference>
<evidence type="ECO:0000313" key="7">
    <source>
        <dbReference type="EnsemblMetazoa" id="PPAI009110-PA"/>
    </source>
</evidence>
<evidence type="ECO:0000256" key="5">
    <source>
        <dbReference type="ARBA" id="ARBA00023203"/>
    </source>
</evidence>
<evidence type="ECO:0000256" key="2">
    <source>
        <dbReference type="ARBA" id="ARBA00022840"/>
    </source>
</evidence>
<proteinExistence type="inferred from homology"/>
<organism evidence="7 8">
    <name type="scientific">Phlebotomus papatasi</name>
    <name type="common">Sandfly</name>
    <dbReference type="NCBI Taxonomy" id="29031"/>
    <lineage>
        <taxon>Eukaryota</taxon>
        <taxon>Metazoa</taxon>
        <taxon>Ecdysozoa</taxon>
        <taxon>Arthropoda</taxon>
        <taxon>Hexapoda</taxon>
        <taxon>Insecta</taxon>
        <taxon>Pterygota</taxon>
        <taxon>Neoptera</taxon>
        <taxon>Endopterygota</taxon>
        <taxon>Diptera</taxon>
        <taxon>Nematocera</taxon>
        <taxon>Psychodoidea</taxon>
        <taxon>Psychodidae</taxon>
        <taxon>Phlebotomus</taxon>
        <taxon>Phlebotomus</taxon>
    </lineage>
</organism>
<keyword evidence="1 6" id="KW-0547">Nucleotide-binding</keyword>
<keyword evidence="4 6" id="KW-0505">Motor protein</keyword>
<dbReference type="Proteomes" id="UP000092462">
    <property type="component" value="Unassembled WGS sequence"/>
</dbReference>
<evidence type="ECO:0000256" key="4">
    <source>
        <dbReference type="ARBA" id="ARBA00023175"/>
    </source>
</evidence>
<dbReference type="EnsemblMetazoa" id="PPAI009110-RA">
    <property type="protein sequence ID" value="PPAI009110-PA"/>
    <property type="gene ID" value="PPAI009110"/>
</dbReference>
<sequence length="206" mass="23158">MFRGCKTEDMPPHVYSLAQTAYRTMLETRRDQSLIFMGRSGSGKTTSFKHALYYLALAADKKKTPWMRSNAKVTKIEGDDGPWTTTNGESVWLVHRGGFCAATRFLQKNPGESNGKVLIELQHSGEQLHVDEDDIEKANPSKLDLVEDICQLKHLNEASVLHCLRQRYASNLIHTKAGPTLMVVNPMAPLSLYSEKVCIEVSIFFL</sequence>
<dbReference type="InterPro" id="IPR001609">
    <property type="entry name" value="Myosin_head_motor_dom-like"/>
</dbReference>
<dbReference type="PANTHER" id="PTHR13140:SF706">
    <property type="entry name" value="DILUTE CLASS UNCONVENTIONAL MYOSIN, ISOFORM C"/>
    <property type="match status" value="1"/>
</dbReference>
<evidence type="ECO:0000256" key="1">
    <source>
        <dbReference type="ARBA" id="ARBA00022741"/>
    </source>
</evidence>
<dbReference type="GO" id="GO:0005524">
    <property type="term" value="F:ATP binding"/>
    <property type="evidence" value="ECO:0007669"/>
    <property type="project" value="UniProtKB-UniRule"/>
</dbReference>
<accession>A0A1B0DL70</accession>
<dbReference type="VEuPathDB" id="VectorBase:PPAI009110"/>
<keyword evidence="5 6" id="KW-0009">Actin-binding</keyword>